<sequence>MSFSFILRRTILFLWHFIIILYSYVQLFIQQIRILFSNRIDLQKRVNNLVKFPENIAIVIDNYSQHSDHNIIKTVDFISQIPQINYLAVFFNQETAPLSFSSKKVQVLTAKENNDVFLSVMESSKPLSDCCLPFPKPLELAIIFSKYPKLCNFFTWNLDLTTLYFAGPSIDISPVAILDALNDYAKTEQRCGK</sequence>
<comment type="cofactor">
    <cofactor evidence="1">
        <name>Mg(2+)</name>
        <dbReference type="ChEBI" id="CHEBI:18420"/>
    </cofactor>
</comment>
<evidence type="ECO:0000256" key="10">
    <source>
        <dbReference type="ARBA" id="ARBA00022989"/>
    </source>
</evidence>
<keyword evidence="10 13" id="KW-1133">Transmembrane helix</keyword>
<keyword evidence="6" id="KW-0808">Transferase</keyword>
<evidence type="ECO:0000256" key="8">
    <source>
        <dbReference type="ARBA" id="ARBA00022824"/>
    </source>
</evidence>
<organism evidence="14 15">
    <name type="scientific">Tritrichomonas musculus</name>
    <dbReference type="NCBI Taxonomy" id="1915356"/>
    <lineage>
        <taxon>Eukaryota</taxon>
        <taxon>Metamonada</taxon>
        <taxon>Parabasalia</taxon>
        <taxon>Tritrichomonadida</taxon>
        <taxon>Tritrichomonadidae</taxon>
        <taxon>Tritrichomonas</taxon>
    </lineage>
</organism>
<dbReference type="InterPro" id="IPR036424">
    <property type="entry name" value="UPP_synth-like_sf"/>
</dbReference>
<dbReference type="SUPFAM" id="SSF64005">
    <property type="entry name" value="Undecaprenyl diphosphate synthase"/>
    <property type="match status" value="1"/>
</dbReference>
<evidence type="ECO:0000256" key="1">
    <source>
        <dbReference type="ARBA" id="ARBA00001946"/>
    </source>
</evidence>
<evidence type="ECO:0000256" key="13">
    <source>
        <dbReference type="SAM" id="Phobius"/>
    </source>
</evidence>
<name>A0ABR2JVJ3_9EUKA</name>
<comment type="pathway">
    <text evidence="3">Protein modification; protein glycosylation.</text>
</comment>
<protein>
    <recommendedName>
        <fullName evidence="5">ditrans,polycis-polyprenyl diphosphate synthase [(2E,6E)-farnesyldiphosphate specific]</fullName>
        <ecNumber evidence="5">2.5.1.87</ecNumber>
    </recommendedName>
</protein>
<evidence type="ECO:0000256" key="3">
    <source>
        <dbReference type="ARBA" id="ARBA00004922"/>
    </source>
</evidence>
<gene>
    <name evidence="14" type="ORF">M9Y10_045415</name>
</gene>
<evidence type="ECO:0000313" key="15">
    <source>
        <dbReference type="Proteomes" id="UP001470230"/>
    </source>
</evidence>
<evidence type="ECO:0000256" key="7">
    <source>
        <dbReference type="ARBA" id="ARBA00022692"/>
    </source>
</evidence>
<keyword evidence="7 13" id="KW-0812">Transmembrane</keyword>
<dbReference type="EMBL" id="JAPFFF010000009">
    <property type="protein sequence ID" value="KAK8882774.1"/>
    <property type="molecule type" value="Genomic_DNA"/>
</dbReference>
<dbReference type="PANTHER" id="PTHR21528:SF0">
    <property type="entry name" value="DEHYDRODOLICHYL DIPHOSPHATE SYNTHASE COMPLEX SUBUNIT NUS1"/>
    <property type="match status" value="1"/>
</dbReference>
<dbReference type="EC" id="2.5.1.87" evidence="5"/>
<evidence type="ECO:0000256" key="11">
    <source>
        <dbReference type="ARBA" id="ARBA00023136"/>
    </source>
</evidence>
<comment type="subcellular location">
    <subcellularLocation>
        <location evidence="2">Endoplasmic reticulum membrane</location>
    </subcellularLocation>
</comment>
<feature type="transmembrane region" description="Helical" evidence="13">
    <location>
        <begin position="12"/>
        <end position="29"/>
    </location>
</feature>
<reference evidence="14 15" key="1">
    <citation type="submission" date="2024-04" db="EMBL/GenBank/DDBJ databases">
        <title>Tritrichomonas musculus Genome.</title>
        <authorList>
            <person name="Alves-Ferreira E."/>
            <person name="Grigg M."/>
            <person name="Lorenzi H."/>
            <person name="Galac M."/>
        </authorList>
    </citation>
    <scope>NUCLEOTIDE SEQUENCE [LARGE SCALE GENOMIC DNA]</scope>
    <source>
        <strain evidence="14 15">EAF2021</strain>
    </source>
</reference>
<keyword evidence="8" id="KW-0256">Endoplasmic reticulum</keyword>
<keyword evidence="9" id="KW-0460">Magnesium</keyword>
<dbReference type="Gene3D" id="3.40.1180.10">
    <property type="entry name" value="Decaprenyl diphosphate synthase-like"/>
    <property type="match status" value="1"/>
</dbReference>
<evidence type="ECO:0000313" key="14">
    <source>
        <dbReference type="EMBL" id="KAK8882774.1"/>
    </source>
</evidence>
<evidence type="ECO:0000256" key="6">
    <source>
        <dbReference type="ARBA" id="ARBA00022679"/>
    </source>
</evidence>
<comment type="caution">
    <text evidence="14">The sequence shown here is derived from an EMBL/GenBank/DDBJ whole genome shotgun (WGS) entry which is preliminary data.</text>
</comment>
<proteinExistence type="inferred from homology"/>
<dbReference type="InterPro" id="IPR038887">
    <property type="entry name" value="Nus1/NgBR"/>
</dbReference>
<dbReference type="Proteomes" id="UP001470230">
    <property type="component" value="Unassembled WGS sequence"/>
</dbReference>
<comment type="similarity">
    <text evidence="4">Belongs to the UPP synthase family.</text>
</comment>
<comment type="catalytic activity">
    <reaction evidence="12">
        <text>n isopentenyl diphosphate + (2E,6E)-farnesyl diphosphate = a di-trans,poly-cis-polyprenyl diphosphate + n diphosphate</text>
        <dbReference type="Rhea" id="RHEA:53008"/>
        <dbReference type="Rhea" id="RHEA-COMP:19494"/>
        <dbReference type="ChEBI" id="CHEBI:33019"/>
        <dbReference type="ChEBI" id="CHEBI:128769"/>
        <dbReference type="ChEBI" id="CHEBI:136960"/>
        <dbReference type="ChEBI" id="CHEBI:175763"/>
        <dbReference type="EC" id="2.5.1.87"/>
    </reaction>
</comment>
<evidence type="ECO:0000256" key="9">
    <source>
        <dbReference type="ARBA" id="ARBA00022842"/>
    </source>
</evidence>
<evidence type="ECO:0000256" key="4">
    <source>
        <dbReference type="ARBA" id="ARBA00005432"/>
    </source>
</evidence>
<accession>A0ABR2JVJ3</accession>
<keyword evidence="11 13" id="KW-0472">Membrane</keyword>
<dbReference type="PANTHER" id="PTHR21528">
    <property type="entry name" value="DEHYDRODOLICHYL DIPHOSPHATE SYNTHASE COMPLEX SUBUNIT NUS1"/>
    <property type="match status" value="1"/>
</dbReference>
<keyword evidence="15" id="KW-1185">Reference proteome</keyword>
<evidence type="ECO:0000256" key="5">
    <source>
        <dbReference type="ARBA" id="ARBA00012596"/>
    </source>
</evidence>
<evidence type="ECO:0000256" key="12">
    <source>
        <dbReference type="ARBA" id="ARBA00047353"/>
    </source>
</evidence>
<evidence type="ECO:0000256" key="2">
    <source>
        <dbReference type="ARBA" id="ARBA00004586"/>
    </source>
</evidence>